<evidence type="ECO:0000256" key="1">
    <source>
        <dbReference type="ARBA" id="ARBA00001917"/>
    </source>
</evidence>
<keyword evidence="4" id="KW-0288">FMN</keyword>
<evidence type="ECO:0000313" key="7">
    <source>
        <dbReference type="EMBL" id="PBQ23612.1"/>
    </source>
</evidence>
<dbReference type="InterPro" id="IPR000415">
    <property type="entry name" value="Nitroreductase-like"/>
</dbReference>
<dbReference type="AlphaFoldDB" id="A0A2A3TX45"/>
<gene>
    <name evidence="7" type="ORF">CNR29_06135</name>
</gene>
<comment type="caution">
    <text evidence="7">The sequence shown here is derived from an EMBL/GenBank/DDBJ whole genome shotgun (WGS) entry which is preliminary data.</text>
</comment>
<proteinExistence type="inferred from homology"/>
<protein>
    <submittedName>
        <fullName evidence="7">Nitrobenzoate reductase</fullName>
    </submittedName>
</protein>
<dbReference type="Gene3D" id="3.40.109.10">
    <property type="entry name" value="NADH Oxidase"/>
    <property type="match status" value="1"/>
</dbReference>
<dbReference type="PANTHER" id="PTHR43673:SF2">
    <property type="entry name" value="NITROREDUCTASE"/>
    <property type="match status" value="1"/>
</dbReference>
<evidence type="ECO:0000256" key="3">
    <source>
        <dbReference type="ARBA" id="ARBA00022630"/>
    </source>
</evidence>
<comment type="similarity">
    <text evidence="2">Belongs to the nitroreductase family.</text>
</comment>
<reference evidence="7 8" key="1">
    <citation type="submission" date="2017-09" db="EMBL/GenBank/DDBJ databases">
        <title>Genome sequence of Lactobacillus brevis D7.</title>
        <authorList>
            <person name="Kwon M.-S."/>
            <person name="Lim S.K."/>
            <person name="Choi H.-J."/>
        </authorList>
    </citation>
    <scope>NUCLEOTIDE SEQUENCE [LARGE SCALE GENOMIC DNA]</scope>
    <source>
        <strain evidence="7 8">D7</strain>
    </source>
</reference>
<comment type="cofactor">
    <cofactor evidence="1">
        <name>FMN</name>
        <dbReference type="ChEBI" id="CHEBI:58210"/>
    </cofactor>
</comment>
<organism evidence="7 8">
    <name type="scientific">Levilactobacillus brevis</name>
    <name type="common">Lactobacillus brevis</name>
    <dbReference type="NCBI Taxonomy" id="1580"/>
    <lineage>
        <taxon>Bacteria</taxon>
        <taxon>Bacillati</taxon>
        <taxon>Bacillota</taxon>
        <taxon>Bacilli</taxon>
        <taxon>Lactobacillales</taxon>
        <taxon>Lactobacillaceae</taxon>
        <taxon>Levilactobacillus</taxon>
    </lineage>
</organism>
<evidence type="ECO:0000313" key="8">
    <source>
        <dbReference type="Proteomes" id="UP000217918"/>
    </source>
</evidence>
<sequence>MDVLKAIKDRHATRAFDDKAIDDQNLTAIVTDAQRTPSWGNSQPWEVYIATGKSLEQIKSRYAAAAQAGVTEAADLAKAHRGDFSTMANQNMGHWVGTFRPIIEADPTTYWDSRENLYRAPAIAYLVLGQNPNSWSIYDLGAFSQTLSLAATARGVQSLSSYELVKYPDILRQELAVPTDRTIAMGIALGYEKPDKVLNQFRTDRVATQQILHIQH</sequence>
<keyword evidence="5" id="KW-0560">Oxidoreductase</keyword>
<dbReference type="PANTHER" id="PTHR43673">
    <property type="entry name" value="NAD(P)H NITROREDUCTASE YDGI-RELATED"/>
    <property type="match status" value="1"/>
</dbReference>
<dbReference type="InterPro" id="IPR029479">
    <property type="entry name" value="Nitroreductase"/>
</dbReference>
<feature type="domain" description="Nitroreductase" evidence="6">
    <location>
        <begin position="7"/>
        <end position="191"/>
    </location>
</feature>
<dbReference type="GO" id="GO:0016491">
    <property type="term" value="F:oxidoreductase activity"/>
    <property type="evidence" value="ECO:0007669"/>
    <property type="project" value="UniProtKB-KW"/>
</dbReference>
<accession>A0A2A3TX45</accession>
<name>A0A2A3TX45_LEVBR</name>
<dbReference type="SUPFAM" id="SSF55469">
    <property type="entry name" value="FMN-dependent nitroreductase-like"/>
    <property type="match status" value="1"/>
</dbReference>
<evidence type="ECO:0000259" key="6">
    <source>
        <dbReference type="Pfam" id="PF00881"/>
    </source>
</evidence>
<evidence type="ECO:0000256" key="2">
    <source>
        <dbReference type="ARBA" id="ARBA00007118"/>
    </source>
</evidence>
<dbReference type="Pfam" id="PF00881">
    <property type="entry name" value="Nitroreductase"/>
    <property type="match status" value="1"/>
</dbReference>
<evidence type="ECO:0000256" key="4">
    <source>
        <dbReference type="ARBA" id="ARBA00022643"/>
    </source>
</evidence>
<dbReference type="CDD" id="cd02136">
    <property type="entry name" value="PnbA_NfnB-like"/>
    <property type="match status" value="1"/>
</dbReference>
<dbReference type="EMBL" id="NVYO01000001">
    <property type="protein sequence ID" value="PBQ23612.1"/>
    <property type="molecule type" value="Genomic_DNA"/>
</dbReference>
<dbReference type="RefSeq" id="WP_096109952.1">
    <property type="nucleotide sequence ID" value="NZ_NVYO01000001.1"/>
</dbReference>
<dbReference type="Proteomes" id="UP000217918">
    <property type="component" value="Unassembled WGS sequence"/>
</dbReference>
<evidence type="ECO:0000256" key="5">
    <source>
        <dbReference type="ARBA" id="ARBA00023002"/>
    </source>
</evidence>
<keyword evidence="3" id="KW-0285">Flavoprotein</keyword>